<keyword evidence="2" id="KW-1185">Reference proteome</keyword>
<name>A0A8X6HTU9_TRICU</name>
<comment type="caution">
    <text evidence="1">The sequence shown here is derived from an EMBL/GenBank/DDBJ whole genome shotgun (WGS) entry which is preliminary data.</text>
</comment>
<dbReference type="EMBL" id="BMAO01039235">
    <property type="protein sequence ID" value="GFR30017.1"/>
    <property type="molecule type" value="Genomic_DNA"/>
</dbReference>
<feature type="non-terminal residue" evidence="1">
    <location>
        <position position="1"/>
    </location>
</feature>
<dbReference type="Proteomes" id="UP000887116">
    <property type="component" value="Unassembled WGS sequence"/>
</dbReference>
<evidence type="ECO:0000313" key="2">
    <source>
        <dbReference type="Proteomes" id="UP000887116"/>
    </source>
</evidence>
<organism evidence="1 2">
    <name type="scientific">Trichonephila clavata</name>
    <name type="common">Joro spider</name>
    <name type="synonym">Nephila clavata</name>
    <dbReference type="NCBI Taxonomy" id="2740835"/>
    <lineage>
        <taxon>Eukaryota</taxon>
        <taxon>Metazoa</taxon>
        <taxon>Ecdysozoa</taxon>
        <taxon>Arthropoda</taxon>
        <taxon>Chelicerata</taxon>
        <taxon>Arachnida</taxon>
        <taxon>Araneae</taxon>
        <taxon>Araneomorphae</taxon>
        <taxon>Entelegynae</taxon>
        <taxon>Araneoidea</taxon>
        <taxon>Nephilidae</taxon>
        <taxon>Trichonephila</taxon>
    </lineage>
</organism>
<reference evidence="1" key="1">
    <citation type="submission" date="2020-07" db="EMBL/GenBank/DDBJ databases">
        <title>Multicomponent nature underlies the extraordinary mechanical properties of spider dragline silk.</title>
        <authorList>
            <person name="Kono N."/>
            <person name="Nakamura H."/>
            <person name="Mori M."/>
            <person name="Yoshida Y."/>
            <person name="Ohtoshi R."/>
            <person name="Malay A.D."/>
            <person name="Moran D.A.P."/>
            <person name="Tomita M."/>
            <person name="Numata K."/>
            <person name="Arakawa K."/>
        </authorList>
    </citation>
    <scope>NUCLEOTIDE SEQUENCE</scope>
</reference>
<dbReference type="AlphaFoldDB" id="A0A8X6HTU9"/>
<protein>
    <submittedName>
        <fullName evidence="1">Uncharacterized protein</fullName>
    </submittedName>
</protein>
<accession>A0A8X6HTU9</accession>
<evidence type="ECO:0000313" key="1">
    <source>
        <dbReference type="EMBL" id="GFR30017.1"/>
    </source>
</evidence>
<gene>
    <name evidence="1" type="ORF">TNCT_253391</name>
</gene>
<sequence>HLCRNKCFMYFSNVSLWKIITPILEISTLTFWRKQFLKVIFLTICYPKAVILDSIPGITSAAWRDIGA</sequence>
<proteinExistence type="predicted"/>